<dbReference type="Pfam" id="PF07441">
    <property type="entry name" value="BofA"/>
    <property type="match status" value="1"/>
</dbReference>
<comment type="caution">
    <text evidence="1">The sequence shown here is derived from an EMBL/GenBank/DDBJ whole genome shotgun (WGS) entry which is preliminary data.</text>
</comment>
<reference evidence="1 2" key="1">
    <citation type="submission" date="2019-04" db="EMBL/GenBank/DDBJ databases">
        <title>Bacillus sediminilitoris sp. nov., isolated from a tidal flat sediment on the East China Sea.</title>
        <authorList>
            <person name="Wei Y."/>
            <person name="Mao H."/>
            <person name="Fang J."/>
        </authorList>
    </citation>
    <scope>NUCLEOTIDE SEQUENCE [LARGE SCALE GENOMIC DNA]</scope>
    <source>
        <strain evidence="1 2">DSL-17</strain>
    </source>
</reference>
<dbReference type="OrthoDB" id="2692225at2"/>
<dbReference type="InterPro" id="IPR010001">
    <property type="entry name" value="BofA"/>
</dbReference>
<dbReference type="NCBIfam" id="TIGR02862">
    <property type="entry name" value="spore_BofA"/>
    <property type="match status" value="1"/>
</dbReference>
<gene>
    <name evidence="1" type="primary">bofA</name>
    <name evidence="1" type="ORF">E6W99_25505</name>
</gene>
<sequence>MDPILVFSILGGLILILLFAGAPIRPLRWVGKLSIRIIIGALMLFLVNAFGTSLDIHIPINFITSSISGILGLPGLAAMIIIKTMIIG</sequence>
<dbReference type="Proteomes" id="UP000310334">
    <property type="component" value="Unassembled WGS sequence"/>
</dbReference>
<protein>
    <submittedName>
        <fullName evidence="1">Pro-sigmaK processing inhibitor BofA</fullName>
    </submittedName>
</protein>
<keyword evidence="2" id="KW-1185">Reference proteome</keyword>
<proteinExistence type="predicted"/>
<organism evidence="1 2">
    <name type="scientific">Metabacillus sediminilitoris</name>
    <dbReference type="NCBI Taxonomy" id="2567941"/>
    <lineage>
        <taxon>Bacteria</taxon>
        <taxon>Bacillati</taxon>
        <taxon>Bacillota</taxon>
        <taxon>Bacilli</taxon>
        <taxon>Bacillales</taxon>
        <taxon>Bacillaceae</taxon>
        <taxon>Metabacillus</taxon>
    </lineage>
</organism>
<evidence type="ECO:0000313" key="2">
    <source>
        <dbReference type="Proteomes" id="UP000310334"/>
    </source>
</evidence>
<dbReference type="EMBL" id="SSNT01000039">
    <property type="protein sequence ID" value="THF74267.1"/>
    <property type="molecule type" value="Genomic_DNA"/>
</dbReference>
<dbReference type="AlphaFoldDB" id="A0A4S4BI65"/>
<name>A0A4S4BI65_9BACI</name>
<accession>A0A4S4BI65</accession>
<evidence type="ECO:0000313" key="1">
    <source>
        <dbReference type="EMBL" id="THF74267.1"/>
    </source>
</evidence>